<dbReference type="InterPro" id="IPR002577">
    <property type="entry name" value="HTH_HxlR"/>
</dbReference>
<dbReference type="Proteomes" id="UP000233618">
    <property type="component" value="Unassembled WGS sequence"/>
</dbReference>
<dbReference type="PROSITE" id="PS51118">
    <property type="entry name" value="HTH_HXLR"/>
    <property type="match status" value="1"/>
</dbReference>
<gene>
    <name evidence="5" type="ORF">BZG01_14815</name>
</gene>
<dbReference type="PANTHER" id="PTHR33204:SF39">
    <property type="entry name" value="TRANSCRIPTIONAL REGULATORY PROTEIN"/>
    <property type="match status" value="1"/>
</dbReference>
<evidence type="ECO:0000256" key="3">
    <source>
        <dbReference type="ARBA" id="ARBA00023163"/>
    </source>
</evidence>
<keyword evidence="2" id="KW-0238">DNA-binding</keyword>
<evidence type="ECO:0000256" key="2">
    <source>
        <dbReference type="ARBA" id="ARBA00023125"/>
    </source>
</evidence>
<dbReference type="AlphaFoldDB" id="A0A2N3I1K8"/>
<feature type="domain" description="HTH hxlR-type" evidence="4">
    <location>
        <begin position="14"/>
        <end position="113"/>
    </location>
</feature>
<keyword evidence="3" id="KW-0804">Transcription</keyword>
<comment type="caution">
    <text evidence="5">The sequence shown here is derived from an EMBL/GenBank/DDBJ whole genome shotgun (WGS) entry which is preliminary data.</text>
</comment>
<evidence type="ECO:0000313" key="5">
    <source>
        <dbReference type="EMBL" id="PKQ64147.1"/>
    </source>
</evidence>
<dbReference type="SUPFAM" id="SSF46785">
    <property type="entry name" value="Winged helix' DNA-binding domain"/>
    <property type="match status" value="1"/>
</dbReference>
<proteinExistence type="predicted"/>
<evidence type="ECO:0000259" key="4">
    <source>
        <dbReference type="PROSITE" id="PS51118"/>
    </source>
</evidence>
<reference evidence="5 6" key="1">
    <citation type="journal article" date="2017" name="Front. Microbiol.">
        <title>Labilibaculum manganireducens gen. nov., sp. nov. and Labilibaculum filiforme sp. nov., Novel Bacteroidetes Isolated from Subsurface Sediments of the Baltic Sea.</title>
        <authorList>
            <person name="Vandieken V."/>
            <person name="Marshall I.P."/>
            <person name="Niemann H."/>
            <person name="Engelen B."/>
            <person name="Cypionka H."/>
        </authorList>
    </citation>
    <scope>NUCLEOTIDE SEQUENCE [LARGE SCALE GENOMIC DNA]</scope>
    <source>
        <strain evidence="5 6">59.10-2M</strain>
    </source>
</reference>
<evidence type="ECO:0000256" key="1">
    <source>
        <dbReference type="ARBA" id="ARBA00023015"/>
    </source>
</evidence>
<dbReference type="Gene3D" id="1.10.10.10">
    <property type="entry name" value="Winged helix-like DNA-binding domain superfamily/Winged helix DNA-binding domain"/>
    <property type="match status" value="1"/>
</dbReference>
<name>A0A2N3I1K8_9BACT</name>
<organism evidence="5 6">
    <name type="scientific">Labilibaculum manganireducens</name>
    <dbReference type="NCBI Taxonomy" id="1940525"/>
    <lineage>
        <taxon>Bacteria</taxon>
        <taxon>Pseudomonadati</taxon>
        <taxon>Bacteroidota</taxon>
        <taxon>Bacteroidia</taxon>
        <taxon>Marinilabiliales</taxon>
        <taxon>Marinifilaceae</taxon>
        <taxon>Labilibaculum</taxon>
    </lineage>
</organism>
<keyword evidence="6" id="KW-1185">Reference proteome</keyword>
<protein>
    <submittedName>
        <fullName evidence="5">Transcriptional regulator</fullName>
    </submittedName>
</protein>
<dbReference type="InterPro" id="IPR036390">
    <property type="entry name" value="WH_DNA-bd_sf"/>
</dbReference>
<keyword evidence="1" id="KW-0805">Transcription regulation</keyword>
<dbReference type="PANTHER" id="PTHR33204">
    <property type="entry name" value="TRANSCRIPTIONAL REGULATOR, MARR FAMILY"/>
    <property type="match status" value="1"/>
</dbReference>
<evidence type="ECO:0000313" key="6">
    <source>
        <dbReference type="Proteomes" id="UP000233618"/>
    </source>
</evidence>
<dbReference type="InterPro" id="IPR036388">
    <property type="entry name" value="WH-like_DNA-bd_sf"/>
</dbReference>
<dbReference type="GO" id="GO:0003677">
    <property type="term" value="F:DNA binding"/>
    <property type="evidence" value="ECO:0007669"/>
    <property type="project" value="UniProtKB-KW"/>
</dbReference>
<accession>A0A2N3I1K8</accession>
<dbReference type="EMBL" id="MVDE01000024">
    <property type="protein sequence ID" value="PKQ64147.1"/>
    <property type="molecule type" value="Genomic_DNA"/>
</dbReference>
<sequence>MLNMKELDLQYPTCPVRNVLSRISDKWSLLILCSLQEGEIMRYKDLKNAIPDISEKVLSSTLKRLNEGHLINRKMYKEIPPRVEYSLSDMGKELMPAVQMMITWAQTHFDEITN</sequence>
<dbReference type="Pfam" id="PF01638">
    <property type="entry name" value="HxlR"/>
    <property type="match status" value="1"/>
</dbReference>